<evidence type="ECO:0000256" key="5">
    <source>
        <dbReference type="SAM" id="MobiDB-lite"/>
    </source>
</evidence>
<dbReference type="PANTHER" id="PTHR31183">
    <property type="entry name" value="TRICHOPLEIN KERATIN FILAMENT-BINDING PROTEIN FAMILY MEMBER"/>
    <property type="match status" value="1"/>
</dbReference>
<sequence length="440" mass="53402">MLFYPEISIQNELKKLMSCADQAYDYELEQKRERLRALLQSEEELQDREIMQRIHDEEATRLREKHNAVLSAKQDKERQRAEFVKHKMIQLKLNNCDEIRSFIQQKYHEESKKCQLAQIEDKMKMKQAKMDEERMWTDVHVRKYKMELDKELSEKRERNTLEQKTLQDIKQQIKEKSLRAAQEKIDLQKVVCASLPFPDHDPKLKVLGKVDLAEELKEQINLRKEMQRKREEQDQQAIRVLNEQLARELEQEQINRKAEEDVLRKQKDQYYQYSKHMLRQRQLEEGKLEKLINGTRAKFEQENLEACRREKQKRLQMASVAYEGQRLQIAEMEAQRAREREERQQEALREREFQEKNRQEAERADCRIQTAVQKYRDSLKEQIKSASLEREERKRANQMETNRLIERSFNELNFVQSYVKGSFEAHFKRHPNLSLMKKKY</sequence>
<dbReference type="PANTHER" id="PTHR31183:SF1">
    <property type="entry name" value="CILIA- AND FLAGELLA-ASSOCIATED PROTEIN 53"/>
    <property type="match status" value="1"/>
</dbReference>
<keyword evidence="2" id="KW-0969">Cilium</keyword>
<dbReference type="AlphaFoldDB" id="A0AAG5DUE8"/>
<feature type="region of interest" description="Disordered" evidence="5">
    <location>
        <begin position="340"/>
        <end position="363"/>
    </location>
</feature>
<keyword evidence="7" id="KW-1185">Reference proteome</keyword>
<evidence type="ECO:0000256" key="4">
    <source>
        <dbReference type="SAM" id="Coils"/>
    </source>
</evidence>
<keyword evidence="4" id="KW-0175">Coiled coil</keyword>
<dbReference type="EnsemblMetazoa" id="ENSAATROPT016739">
    <property type="protein sequence ID" value="ENSAATROPP014726"/>
    <property type="gene ID" value="ENSAATROPG013704"/>
</dbReference>
<evidence type="ECO:0000256" key="3">
    <source>
        <dbReference type="ARBA" id="ARBA00023273"/>
    </source>
</evidence>
<name>A0AAG5DUE8_ANOAO</name>
<proteinExistence type="predicted"/>
<protein>
    <recommendedName>
        <fullName evidence="8">Trichohyalin-plectin-homology domain-containing protein</fullName>
    </recommendedName>
</protein>
<evidence type="ECO:0000313" key="6">
    <source>
        <dbReference type="EnsemblMetazoa" id="ENSAATROPP014726"/>
    </source>
</evidence>
<organism evidence="6 7">
    <name type="scientific">Anopheles atroparvus</name>
    <name type="common">European mosquito</name>
    <dbReference type="NCBI Taxonomy" id="41427"/>
    <lineage>
        <taxon>Eukaryota</taxon>
        <taxon>Metazoa</taxon>
        <taxon>Ecdysozoa</taxon>
        <taxon>Arthropoda</taxon>
        <taxon>Hexapoda</taxon>
        <taxon>Insecta</taxon>
        <taxon>Pterygota</taxon>
        <taxon>Neoptera</taxon>
        <taxon>Endopterygota</taxon>
        <taxon>Diptera</taxon>
        <taxon>Nematocera</taxon>
        <taxon>Culicoidea</taxon>
        <taxon>Culicidae</taxon>
        <taxon>Anophelinae</taxon>
        <taxon>Anopheles</taxon>
    </lineage>
</organism>
<evidence type="ECO:0000256" key="1">
    <source>
        <dbReference type="ARBA" id="ARBA00004138"/>
    </source>
</evidence>
<comment type="subcellular location">
    <subcellularLocation>
        <location evidence="1">Cell projection</location>
        <location evidence="1">Cilium</location>
    </subcellularLocation>
</comment>
<evidence type="ECO:0000256" key="2">
    <source>
        <dbReference type="ARBA" id="ARBA00023069"/>
    </source>
</evidence>
<dbReference type="Proteomes" id="UP000075880">
    <property type="component" value="Unassembled WGS sequence"/>
</dbReference>
<feature type="coiled-coil region" evidence="4">
    <location>
        <begin position="152"/>
        <end position="269"/>
    </location>
</feature>
<evidence type="ECO:0000313" key="7">
    <source>
        <dbReference type="Proteomes" id="UP000075880"/>
    </source>
</evidence>
<reference evidence="6" key="1">
    <citation type="submission" date="2024-04" db="UniProtKB">
        <authorList>
            <consortium name="EnsemblMetazoa"/>
        </authorList>
    </citation>
    <scope>IDENTIFICATION</scope>
    <source>
        <strain evidence="6">EBRO</strain>
    </source>
</reference>
<dbReference type="InterPro" id="IPR043596">
    <property type="entry name" value="CFAP53/TCHP"/>
</dbReference>
<keyword evidence="3" id="KW-0966">Cell projection</keyword>
<dbReference type="GO" id="GO:0005929">
    <property type="term" value="C:cilium"/>
    <property type="evidence" value="ECO:0007669"/>
    <property type="project" value="UniProtKB-SubCell"/>
</dbReference>
<accession>A0AAG5DUE8</accession>
<evidence type="ECO:0008006" key="8">
    <source>
        <dbReference type="Google" id="ProtNLM"/>
    </source>
</evidence>